<dbReference type="Gene3D" id="3.30.70.3290">
    <property type="match status" value="1"/>
</dbReference>
<dbReference type="SMART" id="SM00827">
    <property type="entry name" value="PKS_AT"/>
    <property type="match status" value="1"/>
</dbReference>
<keyword evidence="5" id="KW-1185">Reference proteome</keyword>
<dbReference type="Proteomes" id="UP000019140">
    <property type="component" value="Unassembled WGS sequence"/>
</dbReference>
<protein>
    <recommendedName>
        <fullName evidence="3">Malonyl-CoA:ACP transacylase (MAT) domain-containing protein</fullName>
    </recommendedName>
</protein>
<dbReference type="Pfam" id="PF22621">
    <property type="entry name" value="CurL-like_PKS_C"/>
    <property type="match status" value="1"/>
</dbReference>
<dbReference type="InterPro" id="IPR014043">
    <property type="entry name" value="Acyl_transferase_dom"/>
</dbReference>
<keyword evidence="2" id="KW-0597">Phosphoprotein</keyword>
<dbReference type="Pfam" id="PF00698">
    <property type="entry name" value="Acyl_transf_1"/>
    <property type="match status" value="1"/>
</dbReference>
<gene>
    <name evidence="4" type="ORF">ETSY2_05380</name>
</gene>
<proteinExistence type="predicted"/>
<dbReference type="PANTHER" id="PTHR43775:SF37">
    <property type="entry name" value="SI:DKEY-61P9.11"/>
    <property type="match status" value="1"/>
</dbReference>
<keyword evidence="1" id="KW-0596">Phosphopantetheine</keyword>
<dbReference type="InterPro" id="IPR001227">
    <property type="entry name" value="Ac_transferase_dom_sf"/>
</dbReference>
<dbReference type="PANTHER" id="PTHR43775">
    <property type="entry name" value="FATTY ACID SYNTHASE"/>
    <property type="match status" value="1"/>
</dbReference>
<dbReference type="SUPFAM" id="SSF52151">
    <property type="entry name" value="FabD/lysophospholipase-like"/>
    <property type="match status" value="1"/>
</dbReference>
<evidence type="ECO:0000313" key="4">
    <source>
        <dbReference type="EMBL" id="ETX08446.1"/>
    </source>
</evidence>
<dbReference type="GO" id="GO:0004312">
    <property type="term" value="F:fatty acid synthase activity"/>
    <property type="evidence" value="ECO:0007669"/>
    <property type="project" value="TreeGrafter"/>
</dbReference>
<organism evidence="4 5">
    <name type="scientific">Candidatus Entotheonella gemina</name>
    <dbReference type="NCBI Taxonomy" id="1429439"/>
    <lineage>
        <taxon>Bacteria</taxon>
        <taxon>Pseudomonadati</taxon>
        <taxon>Nitrospinota/Tectimicrobiota group</taxon>
        <taxon>Candidatus Tectimicrobiota</taxon>
        <taxon>Candidatus Entotheonellia</taxon>
        <taxon>Candidatus Entotheonellales</taxon>
        <taxon>Candidatus Entotheonellaceae</taxon>
        <taxon>Candidatus Entotheonella</taxon>
    </lineage>
</organism>
<dbReference type="GO" id="GO:0006633">
    <property type="term" value="P:fatty acid biosynthetic process"/>
    <property type="evidence" value="ECO:0007669"/>
    <property type="project" value="TreeGrafter"/>
</dbReference>
<dbReference type="AlphaFoldDB" id="W4MEV0"/>
<dbReference type="Gene3D" id="3.40.366.10">
    <property type="entry name" value="Malonyl-Coenzyme A Acyl Carrier Protein, domain 2"/>
    <property type="match status" value="1"/>
</dbReference>
<dbReference type="InterPro" id="IPR050091">
    <property type="entry name" value="PKS_NRPS_Biosynth_Enz"/>
</dbReference>
<dbReference type="InterPro" id="IPR016035">
    <property type="entry name" value="Acyl_Trfase/lysoPLipase"/>
</dbReference>
<sequence length="443" mass="48609">MSQPGPVVERPLHLLALSARSEPELLHLVHRYERYLAVHPELSLADLCYTVNTKAAHDAHRLAFYADETASLHEQLKDFIAHGEWPRGSQGQGTPHQQPKVAFLFSGLGSEYVNMGRQLYETQPTFRAALDQCAEIVRPDLRRPLLSLFYPESGSESALYEIEYMVTVSFAVQYALAQMWGAWGIVPDLILGHSTGGYVAGCVAGCLSVEDGLNWAVTYGRLATALSEDGLMAAVFAPEERVAAALAPYADQVSLAAVNSPKNTVISGSKKAICAITEALKAEGLTVRQLAFSHAGHSPLIDPLMPTIADVLGRMDISPPRLPLVSPLTGEIIEPGICPDRAYWVNVQRQTTRFLQAMQTLFEQGCNIFLEIGPHTHLLTLGKACHPTSAGAWLPTLRRGRQDWPLLLDSLCTLFNRGVEVSWSGFDQDYERHRLSGRGIPYG</sequence>
<reference evidence="4 5" key="1">
    <citation type="journal article" date="2014" name="Nature">
        <title>An environmental bacterial taxon with a large and distinct metabolic repertoire.</title>
        <authorList>
            <person name="Wilson M.C."/>
            <person name="Mori T."/>
            <person name="Ruckert C."/>
            <person name="Uria A.R."/>
            <person name="Helf M.J."/>
            <person name="Takada K."/>
            <person name="Gernert C."/>
            <person name="Steffens U.A."/>
            <person name="Heycke N."/>
            <person name="Schmitt S."/>
            <person name="Rinke C."/>
            <person name="Helfrich E.J."/>
            <person name="Brachmann A.O."/>
            <person name="Gurgui C."/>
            <person name="Wakimoto T."/>
            <person name="Kracht M."/>
            <person name="Crusemann M."/>
            <person name="Hentschel U."/>
            <person name="Abe I."/>
            <person name="Matsunaga S."/>
            <person name="Kalinowski J."/>
            <person name="Takeyama H."/>
            <person name="Piel J."/>
        </authorList>
    </citation>
    <scope>NUCLEOTIDE SEQUENCE [LARGE SCALE GENOMIC DNA]</scope>
    <source>
        <strain evidence="5">TSY2</strain>
    </source>
</reference>
<dbReference type="HOGENOM" id="CLU_617759_0_0_7"/>
<feature type="domain" description="Malonyl-CoA:ACP transacylase (MAT)" evidence="3">
    <location>
        <begin position="104"/>
        <end position="401"/>
    </location>
</feature>
<accession>W4MEV0</accession>
<dbReference type="InterPro" id="IPR016036">
    <property type="entry name" value="Malonyl_transacylase_ACP-bd"/>
</dbReference>
<name>W4MEV0_9BACT</name>
<dbReference type="Gene3D" id="3.30.70.250">
    <property type="entry name" value="Malonyl-CoA ACP transacylase, ACP-binding"/>
    <property type="match status" value="1"/>
</dbReference>
<evidence type="ECO:0000259" key="3">
    <source>
        <dbReference type="SMART" id="SM00827"/>
    </source>
</evidence>
<dbReference type="EMBL" id="AZHX01000223">
    <property type="protein sequence ID" value="ETX08446.1"/>
    <property type="molecule type" value="Genomic_DNA"/>
</dbReference>
<comment type="caution">
    <text evidence="4">The sequence shown here is derived from an EMBL/GenBank/DDBJ whole genome shotgun (WGS) entry which is preliminary data.</text>
</comment>
<evidence type="ECO:0000313" key="5">
    <source>
        <dbReference type="Proteomes" id="UP000019140"/>
    </source>
</evidence>
<evidence type="ECO:0000256" key="1">
    <source>
        <dbReference type="ARBA" id="ARBA00022450"/>
    </source>
</evidence>
<dbReference type="SUPFAM" id="SSF55048">
    <property type="entry name" value="Probable ACP-binding domain of malonyl-CoA ACP transacylase"/>
    <property type="match status" value="1"/>
</dbReference>
<evidence type="ECO:0000256" key="2">
    <source>
        <dbReference type="ARBA" id="ARBA00022553"/>
    </source>
</evidence>